<keyword evidence="10" id="KW-1185">Reference proteome</keyword>
<dbReference type="InterPro" id="IPR002344">
    <property type="entry name" value="Lupus_La"/>
</dbReference>
<keyword evidence="2 4" id="KW-0694">RNA-binding</keyword>
<feature type="coiled-coil region" evidence="5">
    <location>
        <begin position="20"/>
        <end position="54"/>
    </location>
</feature>
<evidence type="ECO:0000256" key="2">
    <source>
        <dbReference type="ARBA" id="ARBA00022884"/>
    </source>
</evidence>
<dbReference type="InterPro" id="IPR012677">
    <property type="entry name" value="Nucleotide-bd_a/b_plait_sf"/>
</dbReference>
<dbReference type="InterPro" id="IPR035979">
    <property type="entry name" value="RBD_domain_sf"/>
</dbReference>
<feature type="region of interest" description="Disordered" evidence="6">
    <location>
        <begin position="400"/>
        <end position="427"/>
    </location>
</feature>
<dbReference type="PANTHER" id="PTHR22792">
    <property type="entry name" value="LUPUS LA PROTEIN-RELATED"/>
    <property type="match status" value="1"/>
</dbReference>
<dbReference type="EMBL" id="OU015567">
    <property type="protein sequence ID" value="CAG5110110.1"/>
    <property type="molecule type" value="Genomic_DNA"/>
</dbReference>
<evidence type="ECO:0000313" key="10">
    <source>
        <dbReference type="Proteomes" id="UP001158576"/>
    </source>
</evidence>
<dbReference type="InterPro" id="IPR036390">
    <property type="entry name" value="WH_DNA-bd_sf"/>
</dbReference>
<dbReference type="InterPro" id="IPR000504">
    <property type="entry name" value="RRM_dom"/>
</dbReference>
<dbReference type="InterPro" id="IPR045180">
    <property type="entry name" value="La_dom_prot"/>
</dbReference>
<accession>A0ABN7T355</accession>
<name>A0ABN7T355_OIKDI</name>
<organism evidence="9 10">
    <name type="scientific">Oikopleura dioica</name>
    <name type="common">Tunicate</name>
    <dbReference type="NCBI Taxonomy" id="34765"/>
    <lineage>
        <taxon>Eukaryota</taxon>
        <taxon>Metazoa</taxon>
        <taxon>Chordata</taxon>
        <taxon>Tunicata</taxon>
        <taxon>Appendicularia</taxon>
        <taxon>Copelata</taxon>
        <taxon>Oikopleuridae</taxon>
        <taxon>Oikopleura</taxon>
    </lineage>
</organism>
<proteinExistence type="predicted"/>
<evidence type="ECO:0000256" key="4">
    <source>
        <dbReference type="PROSITE-ProRule" id="PRU00332"/>
    </source>
</evidence>
<feature type="domain" description="RRM" evidence="7">
    <location>
        <begin position="208"/>
        <end position="291"/>
    </location>
</feature>
<dbReference type="InterPro" id="IPR006630">
    <property type="entry name" value="La_HTH"/>
</dbReference>
<dbReference type="Gene3D" id="3.30.70.330">
    <property type="match status" value="1"/>
</dbReference>
<dbReference type="Gene3D" id="1.10.10.10">
    <property type="entry name" value="Winged helix-like DNA-binding domain superfamily/Winged helix DNA-binding domain"/>
    <property type="match status" value="1"/>
</dbReference>
<gene>
    <name evidence="9" type="ORF">OKIOD_LOCUS13311</name>
</gene>
<dbReference type="InterPro" id="IPR036388">
    <property type="entry name" value="WH-like_DNA-bd_sf"/>
</dbReference>
<keyword evidence="5" id="KW-0175">Coiled coil</keyword>
<dbReference type="Proteomes" id="UP001158576">
    <property type="component" value="Chromosome 2"/>
</dbReference>
<evidence type="ECO:0000313" key="9">
    <source>
        <dbReference type="EMBL" id="CAG5110110.1"/>
    </source>
</evidence>
<dbReference type="Pfam" id="PF05383">
    <property type="entry name" value="La"/>
    <property type="match status" value="1"/>
</dbReference>
<evidence type="ECO:0000259" key="8">
    <source>
        <dbReference type="PROSITE" id="PS50961"/>
    </source>
</evidence>
<evidence type="ECO:0000256" key="1">
    <source>
        <dbReference type="ARBA" id="ARBA00004123"/>
    </source>
</evidence>
<dbReference type="PANTHER" id="PTHR22792:SF140">
    <property type="entry name" value="ACHILLES, ISOFORM A"/>
    <property type="match status" value="1"/>
</dbReference>
<dbReference type="SUPFAM" id="SSF54928">
    <property type="entry name" value="RNA-binding domain, RBD"/>
    <property type="match status" value="1"/>
</dbReference>
<dbReference type="SMART" id="SM00715">
    <property type="entry name" value="LA"/>
    <property type="match status" value="1"/>
</dbReference>
<protein>
    <submittedName>
        <fullName evidence="9">Oidioi.mRNA.OKI2018_I69.chr2.g4546.t1.cds</fullName>
    </submittedName>
</protein>
<evidence type="ECO:0000259" key="7">
    <source>
        <dbReference type="PROSITE" id="PS50102"/>
    </source>
</evidence>
<comment type="subcellular location">
    <subcellularLocation>
        <location evidence="1">Nucleus</location>
    </subcellularLocation>
</comment>
<keyword evidence="3" id="KW-0539">Nucleus</keyword>
<reference evidence="9 10" key="1">
    <citation type="submission" date="2021-04" db="EMBL/GenBank/DDBJ databases">
        <authorList>
            <person name="Bliznina A."/>
        </authorList>
    </citation>
    <scope>NUCLEOTIDE SEQUENCE [LARGE SCALE GENOMIC DNA]</scope>
</reference>
<dbReference type="SUPFAM" id="SSF46785">
    <property type="entry name" value="Winged helix' DNA-binding domain"/>
    <property type="match status" value="1"/>
</dbReference>
<evidence type="ECO:0000256" key="6">
    <source>
        <dbReference type="SAM" id="MobiDB-lite"/>
    </source>
</evidence>
<feature type="domain" description="HTH La-type RNA-binding" evidence="8">
    <location>
        <begin position="110"/>
        <end position="201"/>
    </location>
</feature>
<evidence type="ECO:0000256" key="3">
    <source>
        <dbReference type="ARBA" id="ARBA00023242"/>
    </source>
</evidence>
<dbReference type="PRINTS" id="PR00302">
    <property type="entry name" value="LUPUSLA"/>
</dbReference>
<feature type="compositionally biased region" description="Polar residues" evidence="6">
    <location>
        <begin position="414"/>
        <end position="427"/>
    </location>
</feature>
<dbReference type="PROSITE" id="PS50961">
    <property type="entry name" value="HTH_LA"/>
    <property type="match status" value="1"/>
</dbReference>
<dbReference type="PROSITE" id="PS50102">
    <property type="entry name" value="RRM"/>
    <property type="match status" value="1"/>
</dbReference>
<evidence type="ECO:0000256" key="5">
    <source>
        <dbReference type="SAM" id="Coils"/>
    </source>
</evidence>
<sequence length="497" mass="55480">MNPLLVNANYAPTTQQQILLQQQQLLLQEIAIKRAQLLQQHQQQLAQAQAYQQAQVAQAQTFATHKSATFQPTFITSRKAISSSPELQSSGTSSPVTHHFKTFDSIEDHEIPSPELQRKITQQVEYYFSNEYLTRDAYFLRQIRRKREGYLSMKLITNFKKVRKLSKDPRITSFCLRKSKLLQVNEEGSKVRRIQPIPEDLRLHTLTRSILVSKIPSNLATIDSLMNVFFKFGEISSVRILRPGKEIPHDLREFFGKSIEHVSGISAVVEFETPEGAAMAYNQVSLGSAENFRDSEIFKTINVVLLGVDGFSSEDDSGCGESSGASGDECVSSYVKSGPSNVQIPDIFDCDLDDDYEAYMNQIRQERQSEAKTAVPSVIASLMDEYGACSLETQSRSRTNSVSASSKAIGSGNRRANSSTLWSSGTTWNSTEEKQLKSVLNNSALSAFGQMKLESDDVFAESNLIAPALDFDRNLRPANLPNFNQNGAKCWADAVRK</sequence>